<proteinExistence type="predicted"/>
<dbReference type="RefSeq" id="WP_380623000.1">
    <property type="nucleotide sequence ID" value="NZ_JBHSDK010000021.1"/>
</dbReference>
<protein>
    <submittedName>
        <fullName evidence="2">Methionine/alanine import family NSS transporter small subunit</fullName>
    </submittedName>
</protein>
<evidence type="ECO:0000313" key="2">
    <source>
        <dbReference type="EMBL" id="MFC4336765.1"/>
    </source>
</evidence>
<evidence type="ECO:0000256" key="1">
    <source>
        <dbReference type="SAM" id="Phobius"/>
    </source>
</evidence>
<accession>A0ABV8U0Z4</accession>
<keyword evidence="1" id="KW-0472">Membrane</keyword>
<sequence>MDSIAVITMVISMLVIFGGLIASATTLLKSPEK</sequence>
<name>A0ABV8U0Z4_9ACTN</name>
<keyword evidence="1" id="KW-1133">Transmembrane helix</keyword>
<gene>
    <name evidence="2" type="ORF">ACFPET_16310</name>
</gene>
<feature type="transmembrane region" description="Helical" evidence="1">
    <location>
        <begin position="6"/>
        <end position="28"/>
    </location>
</feature>
<keyword evidence="1" id="KW-0812">Transmembrane</keyword>
<dbReference type="NCBIfam" id="NF033493">
    <property type="entry name" value="MetS_like_NSS"/>
    <property type="match status" value="1"/>
</dbReference>
<dbReference type="EMBL" id="JBHSDK010000021">
    <property type="protein sequence ID" value="MFC4336765.1"/>
    <property type="molecule type" value="Genomic_DNA"/>
</dbReference>
<dbReference type="Pfam" id="PF16951">
    <property type="entry name" value="MaAIMP_sms"/>
    <property type="match status" value="1"/>
</dbReference>
<reference evidence="3" key="1">
    <citation type="journal article" date="2019" name="Int. J. Syst. Evol. Microbiol.">
        <title>The Global Catalogue of Microorganisms (GCM) 10K type strain sequencing project: providing services to taxonomists for standard genome sequencing and annotation.</title>
        <authorList>
            <consortium name="The Broad Institute Genomics Platform"/>
            <consortium name="The Broad Institute Genome Sequencing Center for Infectious Disease"/>
            <person name="Wu L."/>
            <person name="Ma J."/>
        </authorList>
    </citation>
    <scope>NUCLEOTIDE SEQUENCE [LARGE SCALE GENOMIC DNA]</scope>
    <source>
        <strain evidence="3">IBRC-M 10908</strain>
    </source>
</reference>
<keyword evidence="3" id="KW-1185">Reference proteome</keyword>
<organism evidence="2 3">
    <name type="scientific">Salininema proteolyticum</name>
    <dbReference type="NCBI Taxonomy" id="1607685"/>
    <lineage>
        <taxon>Bacteria</taxon>
        <taxon>Bacillati</taxon>
        <taxon>Actinomycetota</taxon>
        <taxon>Actinomycetes</taxon>
        <taxon>Glycomycetales</taxon>
        <taxon>Glycomycetaceae</taxon>
        <taxon>Salininema</taxon>
    </lineage>
</organism>
<comment type="caution">
    <text evidence="2">The sequence shown here is derived from an EMBL/GenBank/DDBJ whole genome shotgun (WGS) entry which is preliminary data.</text>
</comment>
<evidence type="ECO:0000313" key="3">
    <source>
        <dbReference type="Proteomes" id="UP001595823"/>
    </source>
</evidence>
<dbReference type="InterPro" id="IPR031596">
    <property type="entry name" value="MaAIMP_sms"/>
</dbReference>
<dbReference type="Proteomes" id="UP001595823">
    <property type="component" value="Unassembled WGS sequence"/>
</dbReference>